<evidence type="ECO:0000313" key="9">
    <source>
        <dbReference type="EMBL" id="CBA76229.1"/>
    </source>
</evidence>
<feature type="binding site" evidence="7">
    <location>
        <position position="58"/>
    </location>
    <ligand>
        <name>Zn(2+)</name>
        <dbReference type="ChEBI" id="CHEBI:29105"/>
        <label>1</label>
    </ligand>
</feature>
<feature type="binding site" evidence="7">
    <location>
        <position position="60"/>
    </location>
    <ligand>
        <name>Zn(2+)</name>
        <dbReference type="ChEBI" id="CHEBI:29105"/>
        <label>1</label>
    </ligand>
</feature>
<comment type="catalytic activity">
    <reaction evidence="1 7">
        <text>an S-(2-hydroxyacyl)glutathione + H2O = a 2-hydroxy carboxylate + glutathione + H(+)</text>
        <dbReference type="Rhea" id="RHEA:21864"/>
        <dbReference type="ChEBI" id="CHEBI:15377"/>
        <dbReference type="ChEBI" id="CHEBI:15378"/>
        <dbReference type="ChEBI" id="CHEBI:57925"/>
        <dbReference type="ChEBI" id="CHEBI:58896"/>
        <dbReference type="ChEBI" id="CHEBI:71261"/>
        <dbReference type="EC" id="3.1.2.6"/>
    </reaction>
</comment>
<dbReference type="SUPFAM" id="SSF56281">
    <property type="entry name" value="Metallo-hydrolase/oxidoreductase"/>
    <property type="match status" value="1"/>
</dbReference>
<dbReference type="Pfam" id="PF00753">
    <property type="entry name" value="Lactamase_B"/>
    <property type="match status" value="2"/>
</dbReference>
<comment type="pathway">
    <text evidence="2 7">Secondary metabolite metabolism; methylglyoxal degradation; (R)-lactate from methylglyoxal: step 2/2.</text>
</comment>
<protein>
    <recommendedName>
        <fullName evidence="7">Hydroxyacylglutathione hydrolase</fullName>
        <ecNumber evidence="7">3.1.2.6</ecNumber>
    </recommendedName>
    <alternativeName>
        <fullName evidence="7">Glyoxalase II</fullName>
        <shortName evidence="7">Glx II</shortName>
    </alternativeName>
</protein>
<organism evidence="9">
    <name type="scientific">Arsenophonus nasoniae</name>
    <name type="common">son-killer infecting Nasonia vitripennis</name>
    <dbReference type="NCBI Taxonomy" id="638"/>
    <lineage>
        <taxon>Bacteria</taxon>
        <taxon>Pseudomonadati</taxon>
        <taxon>Pseudomonadota</taxon>
        <taxon>Gammaproteobacteria</taxon>
        <taxon>Enterobacterales</taxon>
        <taxon>Morganellaceae</taxon>
        <taxon>Arsenophonus</taxon>
    </lineage>
</organism>
<feature type="binding site" evidence="7">
    <location>
        <position position="132"/>
    </location>
    <ligand>
        <name>Zn(2+)</name>
        <dbReference type="ChEBI" id="CHEBI:29105"/>
        <label>1</label>
    </ligand>
</feature>
<feature type="binding site" evidence="7">
    <location>
        <position position="132"/>
    </location>
    <ligand>
        <name>Zn(2+)</name>
        <dbReference type="ChEBI" id="CHEBI:29105"/>
        <label>2</label>
    </ligand>
</feature>
<dbReference type="EMBL" id="FN545264">
    <property type="protein sequence ID" value="CBA76229.1"/>
    <property type="molecule type" value="Genomic_DNA"/>
</dbReference>
<keyword evidence="6 7" id="KW-0862">Zinc</keyword>
<dbReference type="Pfam" id="PF16123">
    <property type="entry name" value="HAGH_C"/>
    <property type="match status" value="1"/>
</dbReference>
<dbReference type="UniPathway" id="UPA00619">
    <property type="reaction ID" value="UER00676"/>
</dbReference>
<dbReference type="InterPro" id="IPR032282">
    <property type="entry name" value="HAGH_C"/>
</dbReference>
<evidence type="ECO:0000256" key="1">
    <source>
        <dbReference type="ARBA" id="ARBA00001623"/>
    </source>
</evidence>
<dbReference type="NCBIfam" id="TIGR03413">
    <property type="entry name" value="GSH_gloB"/>
    <property type="match status" value="1"/>
</dbReference>
<comment type="subunit">
    <text evidence="7">Monomer.</text>
</comment>
<evidence type="ECO:0000256" key="7">
    <source>
        <dbReference type="HAMAP-Rule" id="MF_01374"/>
    </source>
</evidence>
<comment type="cofactor">
    <cofactor evidence="7">
        <name>Zn(2+)</name>
        <dbReference type="ChEBI" id="CHEBI:29105"/>
    </cofactor>
    <text evidence="7">Binds 2 Zn(2+) ions per subunit.</text>
</comment>
<feature type="domain" description="Metallo-beta-lactamase" evidence="8">
    <location>
        <begin position="17"/>
        <end position="170"/>
    </location>
</feature>
<evidence type="ECO:0000256" key="2">
    <source>
        <dbReference type="ARBA" id="ARBA00004963"/>
    </source>
</evidence>
<comment type="similarity">
    <text evidence="3 7">Belongs to the metallo-beta-lactamase superfamily. Glyoxalase II family.</text>
</comment>
<dbReference type="InterPro" id="IPR017782">
    <property type="entry name" value="Hydroxyacylglutathione_Hdrlase"/>
</dbReference>
<feature type="binding site" evidence="7">
    <location>
        <position position="115"/>
    </location>
    <ligand>
        <name>Zn(2+)</name>
        <dbReference type="ChEBI" id="CHEBI:29105"/>
        <label>1</label>
    </ligand>
</feature>
<evidence type="ECO:0000259" key="8">
    <source>
        <dbReference type="SMART" id="SM00849"/>
    </source>
</evidence>
<dbReference type="CDD" id="cd07723">
    <property type="entry name" value="hydroxyacylglutathione_hydrolase_MBL-fold"/>
    <property type="match status" value="1"/>
</dbReference>
<dbReference type="PIRSF" id="PIRSF005457">
    <property type="entry name" value="Glx"/>
    <property type="match status" value="1"/>
</dbReference>
<reference evidence="9" key="1">
    <citation type="journal article" date="2010" name="Insect Mol. Biol.">
        <title>The draft genome sequence of Arsenophonus nasoniae, son-killer bacterium of Nasonia vitripennis, reveals genes associated with virulence and symbiosis.</title>
        <authorList>
            <person name="Wilkes T."/>
            <person name="Darby A.C."/>
            <person name="Choi J."/>
            <person name="Colborne J.K."/>
            <person name="Werren J.H."/>
            <person name="Hurst G.D.D."/>
        </authorList>
    </citation>
    <scope>NUCLEOTIDE SEQUENCE</scope>
</reference>
<dbReference type="InterPro" id="IPR050110">
    <property type="entry name" value="Glyoxalase_II_hydrolase"/>
</dbReference>
<dbReference type="GO" id="GO:0004416">
    <property type="term" value="F:hydroxyacylglutathione hydrolase activity"/>
    <property type="evidence" value="ECO:0007669"/>
    <property type="project" value="UniProtKB-UniRule"/>
</dbReference>
<gene>
    <name evidence="7 9" type="primary">gloB</name>
    <name evidence="9" type="ORF">ARN_34230</name>
</gene>
<dbReference type="EC" id="3.1.2.6" evidence="7"/>
<dbReference type="GO" id="GO:0019243">
    <property type="term" value="P:methylglyoxal catabolic process to D-lactate via S-lactoyl-glutathione"/>
    <property type="evidence" value="ECO:0007669"/>
    <property type="project" value="UniProtKB-UniRule"/>
</dbReference>
<dbReference type="InterPro" id="IPR036866">
    <property type="entry name" value="RibonucZ/Hydroxyglut_hydro"/>
</dbReference>
<sequence>MRHYYIMELIRIPSLVDNYIWLLIYQGNCIIVDPGTAKPVQQFLQQNAIHPVAILLTHHHHDHVDGVKELTRYYPELVVYGPMETSSKGTTCVIKGGEQLNFAGFSWQIFAVPGHTLGHVAYYQKPYLFCGDTLFSGGCGRIFEGTAEQMYQSIETLKALPDETLVCCAHEYTAANMAFASYLLPHDKAIKAYTLAVNQKRAQKQPTLPSSLKIEKEINIFLRSDDPYLQKVLGFSPATASNCDVFAKIRKLKDRF</sequence>
<dbReference type="PANTHER" id="PTHR43705:SF1">
    <property type="entry name" value="HYDROXYACYLGLUTATHIONE HYDROLASE GLOB"/>
    <property type="match status" value="1"/>
</dbReference>
<keyword evidence="5 7" id="KW-0378">Hydrolase</keyword>
<accession>D2U417</accession>
<dbReference type="InterPro" id="IPR035680">
    <property type="entry name" value="Clx_II_MBL"/>
</dbReference>
<dbReference type="InterPro" id="IPR001279">
    <property type="entry name" value="Metallo-B-lactamas"/>
</dbReference>
<evidence type="ECO:0000256" key="5">
    <source>
        <dbReference type="ARBA" id="ARBA00022801"/>
    </source>
</evidence>
<proteinExistence type="inferred from homology"/>
<dbReference type="HAMAP" id="MF_01374">
    <property type="entry name" value="Glyoxalase_2"/>
    <property type="match status" value="1"/>
</dbReference>
<evidence type="ECO:0000256" key="4">
    <source>
        <dbReference type="ARBA" id="ARBA00022723"/>
    </source>
</evidence>
<dbReference type="PANTHER" id="PTHR43705">
    <property type="entry name" value="HYDROXYACYLGLUTATHIONE HYDROLASE"/>
    <property type="match status" value="1"/>
</dbReference>
<keyword evidence="4 7" id="KW-0479">Metal-binding</keyword>
<dbReference type="GO" id="GO:0046872">
    <property type="term" value="F:metal ion binding"/>
    <property type="evidence" value="ECO:0007669"/>
    <property type="project" value="UniProtKB-KW"/>
</dbReference>
<comment type="function">
    <text evidence="7">Thiolesterase that catalyzes the hydrolysis of S-D-lactoyl-glutathione to form glutathione and D-lactic acid.</text>
</comment>
<feature type="binding site" evidence="7">
    <location>
        <position position="170"/>
    </location>
    <ligand>
        <name>Zn(2+)</name>
        <dbReference type="ChEBI" id="CHEBI:29105"/>
        <label>2</label>
    </ligand>
</feature>
<dbReference type="AlphaFoldDB" id="D2U417"/>
<dbReference type="Gene3D" id="3.60.15.10">
    <property type="entry name" value="Ribonuclease Z/Hydroxyacylglutathione hydrolase-like"/>
    <property type="match status" value="1"/>
</dbReference>
<evidence type="ECO:0000256" key="6">
    <source>
        <dbReference type="ARBA" id="ARBA00022833"/>
    </source>
</evidence>
<evidence type="ECO:0000256" key="3">
    <source>
        <dbReference type="ARBA" id="ARBA00006759"/>
    </source>
</evidence>
<feature type="binding site" evidence="7">
    <location>
        <position position="62"/>
    </location>
    <ligand>
        <name>Zn(2+)</name>
        <dbReference type="ChEBI" id="CHEBI:29105"/>
        <label>2</label>
    </ligand>
</feature>
<feature type="binding site" evidence="7">
    <location>
        <position position="63"/>
    </location>
    <ligand>
        <name>Zn(2+)</name>
        <dbReference type="ChEBI" id="CHEBI:29105"/>
        <label>2</label>
    </ligand>
</feature>
<dbReference type="SMART" id="SM00849">
    <property type="entry name" value="Lactamase_B"/>
    <property type="match status" value="1"/>
</dbReference>
<name>D2U417_9GAMM</name>